<dbReference type="GO" id="GO:0016042">
    <property type="term" value="P:lipid catabolic process"/>
    <property type="evidence" value="ECO:0007669"/>
    <property type="project" value="UniProtKB-KW"/>
</dbReference>
<dbReference type="Proteomes" id="UP001233999">
    <property type="component" value="Unassembled WGS sequence"/>
</dbReference>
<keyword evidence="10" id="KW-1185">Reference proteome</keyword>
<dbReference type="EMBL" id="JASPKZ010008358">
    <property type="protein sequence ID" value="KAJ9580151.1"/>
    <property type="molecule type" value="Genomic_DNA"/>
</dbReference>
<dbReference type="GO" id="GO:0016788">
    <property type="term" value="F:hydrolase activity, acting on ester bonds"/>
    <property type="evidence" value="ECO:0007669"/>
    <property type="project" value="InterPro"/>
</dbReference>
<dbReference type="PIRSF" id="PIRSF000862">
    <property type="entry name" value="Steryl_ester_lip"/>
    <property type="match status" value="1"/>
</dbReference>
<sequence length="388" mass="45050">MVIYLTLKQGLVIAFIPFIGTKQEFEDAVLKAPDLIKKYGYPVEKHEVETQDGYLLTLHRIPPLDYVKPPVLLLHGLMSDSADFIIIGPRNAIGYLLSDAGYDVWLGNSRGNTYSRNHKYYIPESREFWEFSWHEVGVYDLPAMIDYILNVTSWRNLYYIGYSQGTTAFYVMASELPQYNKKVRLKINLAPVVFMSNIRSPVLKLFSPFSFYLKDLWSLLGGFELRSQSYLMSEILRIFCRDGVITQPLCYTIRFLITGYSYDQLNTTALPVIMSHTPAGASTLQCLHYAQLVYTGRFCQFDHGWKNYWIYQQYTPPDYNLENVTTPVVLMYSTNDWLSDVKDVDKLEEILPNVVLKYEIPNPMFSHPDYTYGKDVRSLVYEKILELL</sequence>
<dbReference type="SUPFAM" id="SSF53474">
    <property type="entry name" value="alpha/beta-Hydrolases"/>
    <property type="match status" value="1"/>
</dbReference>
<evidence type="ECO:0000256" key="6">
    <source>
        <dbReference type="ARBA" id="ARBA00023180"/>
    </source>
</evidence>
<evidence type="ECO:0000256" key="5">
    <source>
        <dbReference type="ARBA" id="ARBA00023098"/>
    </source>
</evidence>
<feature type="domain" description="Partial AB-hydrolase lipase" evidence="8">
    <location>
        <begin position="33"/>
        <end position="86"/>
    </location>
</feature>
<evidence type="ECO:0000256" key="1">
    <source>
        <dbReference type="ARBA" id="ARBA00010701"/>
    </source>
</evidence>
<comment type="caution">
    <text evidence="9">The sequence shown here is derived from an EMBL/GenBank/DDBJ whole genome shotgun (WGS) entry which is preliminary data.</text>
</comment>
<evidence type="ECO:0000259" key="8">
    <source>
        <dbReference type="Pfam" id="PF04083"/>
    </source>
</evidence>
<evidence type="ECO:0000256" key="7">
    <source>
        <dbReference type="PIRSR" id="PIRSR000862-1"/>
    </source>
</evidence>
<evidence type="ECO:0000256" key="4">
    <source>
        <dbReference type="ARBA" id="ARBA00022963"/>
    </source>
</evidence>
<dbReference type="InterPro" id="IPR006693">
    <property type="entry name" value="AB_hydrolase_lipase"/>
</dbReference>
<comment type="similarity">
    <text evidence="1">Belongs to the AB hydrolase superfamily. Lipase family.</text>
</comment>
<evidence type="ECO:0000256" key="2">
    <source>
        <dbReference type="ARBA" id="ARBA00022729"/>
    </source>
</evidence>
<dbReference type="InterPro" id="IPR029058">
    <property type="entry name" value="AB_hydrolase_fold"/>
</dbReference>
<feature type="active site" description="Charge relay system" evidence="7">
    <location>
        <position position="336"/>
    </location>
</feature>
<gene>
    <name evidence="9" type="ORF">L9F63_004168</name>
</gene>
<feature type="active site" description="Nucleophile" evidence="7">
    <location>
        <position position="163"/>
    </location>
</feature>
<protein>
    <recommendedName>
        <fullName evidence="8">Partial AB-hydrolase lipase domain-containing protein</fullName>
    </recommendedName>
</protein>
<dbReference type="FunFam" id="3.40.50.1820:FF:000021">
    <property type="entry name" value="Lipase"/>
    <property type="match status" value="1"/>
</dbReference>
<feature type="active site" description="Charge relay system" evidence="7">
    <location>
        <position position="367"/>
    </location>
</feature>
<keyword evidence="5" id="KW-0443">Lipid metabolism</keyword>
<dbReference type="Gene3D" id="3.40.50.1820">
    <property type="entry name" value="alpha/beta hydrolase"/>
    <property type="match status" value="1"/>
</dbReference>
<feature type="non-terminal residue" evidence="9">
    <location>
        <position position="1"/>
    </location>
</feature>
<reference evidence="9" key="2">
    <citation type="submission" date="2023-05" db="EMBL/GenBank/DDBJ databases">
        <authorList>
            <person name="Fouks B."/>
        </authorList>
    </citation>
    <scope>NUCLEOTIDE SEQUENCE</scope>
    <source>
        <strain evidence="9">Stay&amp;Tobe</strain>
        <tissue evidence="9">Testes</tissue>
    </source>
</reference>
<keyword evidence="6" id="KW-0325">Glycoprotein</keyword>
<dbReference type="Pfam" id="PF04083">
    <property type="entry name" value="Abhydro_lipase"/>
    <property type="match status" value="1"/>
</dbReference>
<evidence type="ECO:0000313" key="10">
    <source>
        <dbReference type="Proteomes" id="UP001233999"/>
    </source>
</evidence>
<keyword evidence="4" id="KW-0442">Lipid degradation</keyword>
<keyword evidence="3" id="KW-0378">Hydrolase</keyword>
<keyword evidence="2" id="KW-0732">Signal</keyword>
<name>A0AAD8E7W8_DIPPU</name>
<evidence type="ECO:0000313" key="9">
    <source>
        <dbReference type="EMBL" id="KAJ9580151.1"/>
    </source>
</evidence>
<dbReference type="AlphaFoldDB" id="A0AAD8E7W8"/>
<evidence type="ECO:0000256" key="3">
    <source>
        <dbReference type="ARBA" id="ARBA00022801"/>
    </source>
</evidence>
<dbReference type="PANTHER" id="PTHR11005">
    <property type="entry name" value="LYSOSOMAL ACID LIPASE-RELATED"/>
    <property type="match status" value="1"/>
</dbReference>
<proteinExistence type="inferred from homology"/>
<reference evidence="9" key="1">
    <citation type="journal article" date="2023" name="IScience">
        <title>Live-bearing cockroach genome reveals convergent evolutionary mechanisms linked to viviparity in insects and beyond.</title>
        <authorList>
            <person name="Fouks B."/>
            <person name="Harrison M.C."/>
            <person name="Mikhailova A.A."/>
            <person name="Marchal E."/>
            <person name="English S."/>
            <person name="Carruthers M."/>
            <person name="Jennings E.C."/>
            <person name="Chiamaka E.L."/>
            <person name="Frigard R.A."/>
            <person name="Pippel M."/>
            <person name="Attardo G.M."/>
            <person name="Benoit J.B."/>
            <person name="Bornberg-Bauer E."/>
            <person name="Tobe S.S."/>
        </authorList>
    </citation>
    <scope>NUCLEOTIDE SEQUENCE</scope>
    <source>
        <strain evidence="9">Stay&amp;Tobe</strain>
    </source>
</reference>
<organism evidence="9 10">
    <name type="scientific">Diploptera punctata</name>
    <name type="common">Pacific beetle cockroach</name>
    <dbReference type="NCBI Taxonomy" id="6984"/>
    <lineage>
        <taxon>Eukaryota</taxon>
        <taxon>Metazoa</taxon>
        <taxon>Ecdysozoa</taxon>
        <taxon>Arthropoda</taxon>
        <taxon>Hexapoda</taxon>
        <taxon>Insecta</taxon>
        <taxon>Pterygota</taxon>
        <taxon>Neoptera</taxon>
        <taxon>Polyneoptera</taxon>
        <taxon>Dictyoptera</taxon>
        <taxon>Blattodea</taxon>
        <taxon>Blaberoidea</taxon>
        <taxon>Blaberidae</taxon>
        <taxon>Diplopterinae</taxon>
        <taxon>Diploptera</taxon>
    </lineage>
</organism>
<dbReference type="InterPro" id="IPR025483">
    <property type="entry name" value="Lipase_euk"/>
</dbReference>
<accession>A0AAD8E7W8</accession>